<protein>
    <recommendedName>
        <fullName evidence="1">N-acetyltransferase domain-containing protein</fullName>
    </recommendedName>
</protein>
<dbReference type="PANTHER" id="PTHR42791:SF1">
    <property type="entry name" value="N-ACETYLTRANSFERASE DOMAIN-CONTAINING PROTEIN"/>
    <property type="match status" value="1"/>
</dbReference>
<dbReference type="AlphaFoldDB" id="A0A1Q5U783"/>
<feature type="domain" description="N-acetyltransferase" evidence="1">
    <location>
        <begin position="76"/>
        <end position="218"/>
    </location>
</feature>
<keyword evidence="3" id="KW-1185">Reference proteome</keyword>
<gene>
    <name evidence="2" type="ORF">PENSUB_5702</name>
</gene>
<organism evidence="2 3">
    <name type="scientific">Penicillium subrubescens</name>
    <dbReference type="NCBI Taxonomy" id="1316194"/>
    <lineage>
        <taxon>Eukaryota</taxon>
        <taxon>Fungi</taxon>
        <taxon>Dikarya</taxon>
        <taxon>Ascomycota</taxon>
        <taxon>Pezizomycotina</taxon>
        <taxon>Eurotiomycetes</taxon>
        <taxon>Eurotiomycetidae</taxon>
        <taxon>Eurotiales</taxon>
        <taxon>Aspergillaceae</taxon>
        <taxon>Penicillium</taxon>
    </lineage>
</organism>
<dbReference type="GO" id="GO:0016747">
    <property type="term" value="F:acyltransferase activity, transferring groups other than amino-acyl groups"/>
    <property type="evidence" value="ECO:0007669"/>
    <property type="project" value="InterPro"/>
</dbReference>
<dbReference type="Proteomes" id="UP000186955">
    <property type="component" value="Unassembled WGS sequence"/>
</dbReference>
<evidence type="ECO:0000259" key="1">
    <source>
        <dbReference type="PROSITE" id="PS51186"/>
    </source>
</evidence>
<dbReference type="InterPro" id="IPR016181">
    <property type="entry name" value="Acyl_CoA_acyltransferase"/>
</dbReference>
<evidence type="ECO:0000313" key="2">
    <source>
        <dbReference type="EMBL" id="OKP08335.1"/>
    </source>
</evidence>
<evidence type="ECO:0000313" key="3">
    <source>
        <dbReference type="Proteomes" id="UP000186955"/>
    </source>
</evidence>
<dbReference type="InterPro" id="IPR000182">
    <property type="entry name" value="GNAT_dom"/>
</dbReference>
<comment type="caution">
    <text evidence="2">The sequence shown here is derived from an EMBL/GenBank/DDBJ whole genome shotgun (WGS) entry which is preliminary data.</text>
</comment>
<reference evidence="2 3" key="1">
    <citation type="submission" date="2016-10" db="EMBL/GenBank/DDBJ databases">
        <title>Genome sequence of the ascomycete fungus Penicillium subrubescens.</title>
        <authorList>
            <person name="De Vries R.P."/>
            <person name="Peng M."/>
            <person name="Dilokpimol A."/>
            <person name="Hilden K."/>
            <person name="Makela M.R."/>
            <person name="Grigoriev I."/>
            <person name="Riley R."/>
            <person name="Granchi Z."/>
        </authorList>
    </citation>
    <scope>NUCLEOTIDE SEQUENCE [LARGE SCALE GENOMIC DNA]</scope>
    <source>
        <strain evidence="2 3">CBS 132785</strain>
    </source>
</reference>
<dbReference type="SUPFAM" id="SSF55729">
    <property type="entry name" value="Acyl-CoA N-acyltransferases (Nat)"/>
    <property type="match status" value="1"/>
</dbReference>
<dbReference type="InterPro" id="IPR052523">
    <property type="entry name" value="Trichothecene_AcTrans"/>
</dbReference>
<dbReference type="Pfam" id="PF13508">
    <property type="entry name" value="Acetyltransf_7"/>
    <property type="match status" value="1"/>
</dbReference>
<accession>A0A1Q5U783</accession>
<dbReference type="CDD" id="cd04301">
    <property type="entry name" value="NAT_SF"/>
    <property type="match status" value="1"/>
</dbReference>
<name>A0A1Q5U783_9EURO</name>
<dbReference type="PROSITE" id="PS51186">
    <property type="entry name" value="GNAT"/>
    <property type="match status" value="1"/>
</dbReference>
<dbReference type="PANTHER" id="PTHR42791">
    <property type="entry name" value="GNAT FAMILY ACETYLTRANSFERASE"/>
    <property type="match status" value="1"/>
</dbReference>
<dbReference type="EMBL" id="MNBE01000569">
    <property type="protein sequence ID" value="OKP08335.1"/>
    <property type="molecule type" value="Genomic_DNA"/>
</dbReference>
<proteinExistence type="predicted"/>
<sequence length="222" mass="24660">MAASRPELDFKIVAATEADCAAFATIEDISNSNASKTEPRNNISLVLFGPPSDTTARSKDLADKVQNDNSAHMWKAVVTDSDGQEKIVAVSLWHFYLEPKVIDDWKDIEWRPTANQEGANLFLRSAVAMRKKYMSGKIFGHLQVLATLPEYRGYGIGSALIKQGLEEAAKHGLTDFWLESSNDGHALYEKFGFRDVEPIVIDLEQYGGEGLAPVRTMRRVPN</sequence>
<dbReference type="Gene3D" id="3.40.630.30">
    <property type="match status" value="1"/>
</dbReference>
<dbReference type="STRING" id="1316194.A0A1Q5U783"/>